<comment type="catalytic activity">
    <reaction evidence="14 15">
        <text>tRNA(Phe) + L-phenylalanine + ATP = L-phenylalanyl-tRNA(Phe) + AMP + diphosphate + H(+)</text>
        <dbReference type="Rhea" id="RHEA:19413"/>
        <dbReference type="Rhea" id="RHEA-COMP:9668"/>
        <dbReference type="Rhea" id="RHEA-COMP:9699"/>
        <dbReference type="ChEBI" id="CHEBI:15378"/>
        <dbReference type="ChEBI" id="CHEBI:30616"/>
        <dbReference type="ChEBI" id="CHEBI:33019"/>
        <dbReference type="ChEBI" id="CHEBI:58095"/>
        <dbReference type="ChEBI" id="CHEBI:78442"/>
        <dbReference type="ChEBI" id="CHEBI:78531"/>
        <dbReference type="ChEBI" id="CHEBI:456215"/>
        <dbReference type="EC" id="6.1.1.20"/>
    </reaction>
</comment>
<keyword evidence="6 15" id="KW-0436">Ligase</keyword>
<comment type="similarity">
    <text evidence="2 15">Belongs to the phenylalanyl-tRNA synthetase beta subunit family. Type 1 subfamily.</text>
</comment>
<evidence type="ECO:0000259" key="18">
    <source>
        <dbReference type="PROSITE" id="PS51447"/>
    </source>
</evidence>
<dbReference type="OrthoDB" id="9805455at2"/>
<dbReference type="SMART" id="SM00873">
    <property type="entry name" value="B3_4"/>
    <property type="match status" value="1"/>
</dbReference>
<evidence type="ECO:0000256" key="4">
    <source>
        <dbReference type="ARBA" id="ARBA00022490"/>
    </source>
</evidence>
<dbReference type="SUPFAM" id="SSF54991">
    <property type="entry name" value="Anticodon-binding domain of PheRS"/>
    <property type="match status" value="1"/>
</dbReference>
<comment type="caution">
    <text evidence="20">The sequence shown here is derived from an EMBL/GenBank/DDBJ whole genome shotgun (WGS) entry which is preliminary data.</text>
</comment>
<dbReference type="CDD" id="cd02796">
    <property type="entry name" value="tRNA_bind_bactPheRS"/>
    <property type="match status" value="1"/>
</dbReference>
<dbReference type="Proteomes" id="UP000248012">
    <property type="component" value="Unassembled WGS sequence"/>
</dbReference>
<evidence type="ECO:0000256" key="7">
    <source>
        <dbReference type="ARBA" id="ARBA00022723"/>
    </source>
</evidence>
<dbReference type="PANTHER" id="PTHR10947">
    <property type="entry name" value="PHENYLALANYL-TRNA SYNTHETASE BETA CHAIN AND LEUCINE-RICH REPEAT-CONTAINING PROTEIN 47"/>
    <property type="match status" value="1"/>
</dbReference>
<dbReference type="GO" id="GO:0000049">
    <property type="term" value="F:tRNA binding"/>
    <property type="evidence" value="ECO:0007669"/>
    <property type="project" value="UniProtKB-UniRule"/>
</dbReference>
<dbReference type="InterPro" id="IPR020825">
    <property type="entry name" value="Phe-tRNA_synthase-like_B3/B4"/>
</dbReference>
<dbReference type="HAMAP" id="MF_00283">
    <property type="entry name" value="Phe_tRNA_synth_beta1"/>
    <property type="match status" value="1"/>
</dbReference>
<dbReference type="SUPFAM" id="SSF50249">
    <property type="entry name" value="Nucleic acid-binding proteins"/>
    <property type="match status" value="1"/>
</dbReference>
<dbReference type="Pfam" id="PF17759">
    <property type="entry name" value="tRNA_synthFbeta"/>
    <property type="match status" value="1"/>
</dbReference>
<evidence type="ECO:0000256" key="9">
    <source>
        <dbReference type="ARBA" id="ARBA00022840"/>
    </source>
</evidence>
<keyword evidence="10 15" id="KW-0460">Magnesium</keyword>
<evidence type="ECO:0000256" key="16">
    <source>
        <dbReference type="PROSITE-ProRule" id="PRU00209"/>
    </source>
</evidence>
<dbReference type="InterPro" id="IPR005146">
    <property type="entry name" value="B3/B4_tRNA-bd"/>
</dbReference>
<dbReference type="NCBIfam" id="NF045760">
    <property type="entry name" value="YtpR"/>
    <property type="match status" value="1"/>
</dbReference>
<comment type="subcellular location">
    <subcellularLocation>
        <location evidence="1 15">Cytoplasm</location>
    </subcellularLocation>
</comment>
<dbReference type="InterPro" id="IPR033714">
    <property type="entry name" value="tRNA_bind_bactPheRS"/>
</dbReference>
<dbReference type="InterPro" id="IPR005147">
    <property type="entry name" value="tRNA_synthase_B5-dom"/>
</dbReference>
<dbReference type="Pfam" id="PF03483">
    <property type="entry name" value="B3_4"/>
    <property type="match status" value="1"/>
</dbReference>
<dbReference type="GO" id="GO:0004826">
    <property type="term" value="F:phenylalanine-tRNA ligase activity"/>
    <property type="evidence" value="ECO:0007669"/>
    <property type="project" value="UniProtKB-UniRule"/>
</dbReference>
<evidence type="ECO:0000256" key="1">
    <source>
        <dbReference type="ARBA" id="ARBA00004496"/>
    </source>
</evidence>
<dbReference type="CDD" id="cd00769">
    <property type="entry name" value="PheRS_beta_core"/>
    <property type="match status" value="1"/>
</dbReference>
<dbReference type="InterPro" id="IPR045060">
    <property type="entry name" value="Phe-tRNA-ligase_IIc_bsu"/>
</dbReference>
<evidence type="ECO:0000313" key="21">
    <source>
        <dbReference type="Proteomes" id="UP000248012"/>
    </source>
</evidence>
<dbReference type="InterPro" id="IPR012340">
    <property type="entry name" value="NA-bd_OB-fold"/>
</dbReference>
<proteinExistence type="inferred from homology"/>
<dbReference type="SUPFAM" id="SSF55681">
    <property type="entry name" value="Class II aaRS and biotin synthetases"/>
    <property type="match status" value="1"/>
</dbReference>
<sequence length="803" mass="85645">MKFTLSWLKEHLDTTATLDEILYALTDLGLEVEEVSDPAAKLSGFTLAKVTHAEKHPDADKLRVCTVQTDEGEKQIVCGAPNAREGITVVLCKPGDYVPGIDVTLSVGNIRGVESHGMMASERELELSEEHDGIIELPSGEVGQEFTDWLTEHDPAKVDPVIDIAITPNRPDALGVRGIALDLSARGLGTMKPAKTAKVAGAFASSIGVRIDTDARDGGCAVFAGRLIRGVKNGPSPEWLQTRLRAIGLRPISALVDITNFFTYDRNRPLHVFDADKVKGDLRIHRAKGGEVMTALDDKDYTLAEGMVVISDDTGVESIAGIMGGAATGCTEETVNVFLEAALWDTIQIAKTGRALKINSDARYRNERGIDPAYNMQAIEDAAQMILDLCGGEASEVVVAGEVPDVARAYKLDTDRVQSLVGMDIPADEQRRTLTALGFVIEGDMAHVPSWRGDVQGSADLVEEVARVASLTKLEGRPLARGTDGIPAPILSRAQVRESAARRMAASLGYNECVTYSFIDQASAALFGGGTDATMLENPISSEMSHMRPSVLAGLLQAAARNQSRGFHDLALFEVGPAFSGGEPDDQQVQISGILVGRTGPRDVHGEMRSVDLYDAKADAEAVLSAIGAPAKVQILRGADAWWHPGRHGKLCLGPKKVLGVFGELHPKVLAEMGVKGPVVGFTIYPAEVPLPKKKSATRPALAIRDLQAVERDFAFVVDTDVEALTLVNAAAGVDKVLIENVHVFDEFTGETAEAQMGAGKKSIAVTVRLQPVDKTLKEADIEAVSAKIVEKVAKATGGTLRG</sequence>
<evidence type="ECO:0000256" key="13">
    <source>
        <dbReference type="ARBA" id="ARBA00023146"/>
    </source>
</evidence>
<dbReference type="Gene3D" id="3.30.70.380">
    <property type="entry name" value="Ferrodoxin-fold anticodon-binding domain"/>
    <property type="match status" value="1"/>
</dbReference>
<feature type="domain" description="B5" evidence="19">
    <location>
        <begin position="405"/>
        <end position="476"/>
    </location>
</feature>
<gene>
    <name evidence="15" type="primary">pheT</name>
    <name evidence="20" type="ORF">DI396_11925</name>
</gene>
<dbReference type="RefSeq" id="WP_110796438.1">
    <property type="nucleotide sequence ID" value="NZ_KZ826486.1"/>
</dbReference>
<evidence type="ECO:0000256" key="2">
    <source>
        <dbReference type="ARBA" id="ARBA00008653"/>
    </source>
</evidence>
<dbReference type="InterPro" id="IPR002547">
    <property type="entry name" value="tRNA-bd_dom"/>
</dbReference>
<feature type="domain" description="TRNA-binding" evidence="17">
    <location>
        <begin position="39"/>
        <end position="147"/>
    </location>
</feature>
<dbReference type="GO" id="GO:0009328">
    <property type="term" value="C:phenylalanine-tRNA ligase complex"/>
    <property type="evidence" value="ECO:0007669"/>
    <property type="project" value="TreeGrafter"/>
</dbReference>
<dbReference type="InterPro" id="IPR036690">
    <property type="entry name" value="Fdx_antiC-bd_sf"/>
</dbReference>
<feature type="domain" description="FDX-ACB" evidence="18">
    <location>
        <begin position="705"/>
        <end position="802"/>
    </location>
</feature>
<keyword evidence="21" id="KW-1185">Reference proteome</keyword>
<dbReference type="PROSITE" id="PS51447">
    <property type="entry name" value="FDX_ACB"/>
    <property type="match status" value="1"/>
</dbReference>
<dbReference type="EMBL" id="QFVT01000007">
    <property type="protein sequence ID" value="PYC47248.1"/>
    <property type="molecule type" value="Genomic_DNA"/>
</dbReference>
<keyword evidence="5 16" id="KW-0820">tRNA-binding</keyword>
<dbReference type="InterPro" id="IPR004532">
    <property type="entry name" value="Phe-tRNA-ligase_IIc_bsu_bact"/>
</dbReference>
<dbReference type="Gene3D" id="3.30.56.10">
    <property type="match status" value="2"/>
</dbReference>
<keyword evidence="12 15" id="KW-0648">Protein biosynthesis</keyword>
<dbReference type="Gene3D" id="3.50.40.10">
    <property type="entry name" value="Phenylalanyl-trna Synthetase, Chain B, domain 3"/>
    <property type="match status" value="1"/>
</dbReference>
<dbReference type="InterPro" id="IPR005121">
    <property type="entry name" value="Fdx_antiC-bd"/>
</dbReference>
<dbReference type="InterPro" id="IPR009061">
    <property type="entry name" value="DNA-bd_dom_put_sf"/>
</dbReference>
<reference evidence="20 21" key="1">
    <citation type="submission" date="2018-05" db="EMBL/GenBank/DDBJ databases">
        <title>Oceanovita maritima gen. nov., sp. nov., a marine bacterium in the family Rhodobacteraceae isolated from surface seawater of Lundu port Xiamen, China.</title>
        <authorList>
            <person name="Hetharua B.H."/>
            <person name="Min D."/>
            <person name="Liao H."/>
            <person name="Tian Y."/>
        </authorList>
    </citation>
    <scope>NUCLEOTIDE SEQUENCE [LARGE SCALE GENOMIC DNA]</scope>
    <source>
        <strain evidence="20 21">FSX-11</strain>
    </source>
</reference>
<evidence type="ECO:0000256" key="11">
    <source>
        <dbReference type="ARBA" id="ARBA00022884"/>
    </source>
</evidence>
<evidence type="ECO:0000256" key="6">
    <source>
        <dbReference type="ARBA" id="ARBA00022598"/>
    </source>
</evidence>
<keyword evidence="13 15" id="KW-0030">Aminoacyl-tRNA synthetase</keyword>
<keyword evidence="7 15" id="KW-0479">Metal-binding</keyword>
<evidence type="ECO:0000256" key="8">
    <source>
        <dbReference type="ARBA" id="ARBA00022741"/>
    </source>
</evidence>
<accession>A0A2V4MST9</accession>
<keyword evidence="11 16" id="KW-0694">RNA-binding</keyword>
<evidence type="ECO:0000256" key="5">
    <source>
        <dbReference type="ARBA" id="ARBA00022555"/>
    </source>
</evidence>
<dbReference type="SMART" id="SM00874">
    <property type="entry name" value="B5"/>
    <property type="match status" value="1"/>
</dbReference>
<comment type="cofactor">
    <cofactor evidence="15">
        <name>Mg(2+)</name>
        <dbReference type="ChEBI" id="CHEBI:18420"/>
    </cofactor>
    <text evidence="15">Binds 2 magnesium ions per tetramer.</text>
</comment>
<evidence type="ECO:0000259" key="17">
    <source>
        <dbReference type="PROSITE" id="PS50886"/>
    </source>
</evidence>
<dbReference type="Gene3D" id="2.40.50.140">
    <property type="entry name" value="Nucleic acid-binding proteins"/>
    <property type="match status" value="1"/>
</dbReference>
<evidence type="ECO:0000256" key="12">
    <source>
        <dbReference type="ARBA" id="ARBA00022917"/>
    </source>
</evidence>
<dbReference type="PANTHER" id="PTHR10947:SF0">
    <property type="entry name" value="PHENYLALANINE--TRNA LIGASE BETA SUBUNIT"/>
    <property type="match status" value="1"/>
</dbReference>
<evidence type="ECO:0000259" key="19">
    <source>
        <dbReference type="PROSITE" id="PS51483"/>
    </source>
</evidence>
<dbReference type="InterPro" id="IPR041616">
    <property type="entry name" value="PheRS_beta_core"/>
</dbReference>
<comment type="subunit">
    <text evidence="3 15">Tetramer of two alpha and two beta subunits.</text>
</comment>
<dbReference type="PROSITE" id="PS50886">
    <property type="entry name" value="TRBD"/>
    <property type="match status" value="1"/>
</dbReference>
<dbReference type="Pfam" id="PF03484">
    <property type="entry name" value="B5"/>
    <property type="match status" value="1"/>
</dbReference>
<dbReference type="GO" id="GO:0006432">
    <property type="term" value="P:phenylalanyl-tRNA aminoacylation"/>
    <property type="evidence" value="ECO:0007669"/>
    <property type="project" value="UniProtKB-UniRule"/>
</dbReference>
<dbReference type="InterPro" id="IPR045864">
    <property type="entry name" value="aa-tRNA-synth_II/BPL/LPL"/>
</dbReference>
<dbReference type="NCBIfam" id="TIGR00472">
    <property type="entry name" value="pheT_bact"/>
    <property type="match status" value="1"/>
</dbReference>
<dbReference type="SMART" id="SM00896">
    <property type="entry name" value="FDX-ACB"/>
    <property type="match status" value="1"/>
</dbReference>
<dbReference type="Pfam" id="PF03147">
    <property type="entry name" value="FDX-ACB"/>
    <property type="match status" value="1"/>
</dbReference>
<dbReference type="PROSITE" id="PS51483">
    <property type="entry name" value="B5"/>
    <property type="match status" value="1"/>
</dbReference>
<dbReference type="Pfam" id="PF01588">
    <property type="entry name" value="tRNA_bind"/>
    <property type="match status" value="1"/>
</dbReference>
<evidence type="ECO:0000256" key="14">
    <source>
        <dbReference type="ARBA" id="ARBA00049255"/>
    </source>
</evidence>
<evidence type="ECO:0000256" key="10">
    <source>
        <dbReference type="ARBA" id="ARBA00022842"/>
    </source>
</evidence>
<dbReference type="AlphaFoldDB" id="A0A2V4MST9"/>
<keyword evidence="8 15" id="KW-0547">Nucleotide-binding</keyword>
<feature type="binding site" evidence="15">
    <location>
        <position position="460"/>
    </location>
    <ligand>
        <name>Mg(2+)</name>
        <dbReference type="ChEBI" id="CHEBI:18420"/>
        <note>shared with alpha subunit</note>
    </ligand>
</feature>
<keyword evidence="9 15" id="KW-0067">ATP-binding</keyword>
<dbReference type="SUPFAM" id="SSF46955">
    <property type="entry name" value="Putative DNA-binding domain"/>
    <property type="match status" value="1"/>
</dbReference>
<dbReference type="GO" id="GO:0000287">
    <property type="term" value="F:magnesium ion binding"/>
    <property type="evidence" value="ECO:0007669"/>
    <property type="project" value="UniProtKB-UniRule"/>
</dbReference>
<dbReference type="GO" id="GO:0005524">
    <property type="term" value="F:ATP binding"/>
    <property type="evidence" value="ECO:0007669"/>
    <property type="project" value="UniProtKB-UniRule"/>
</dbReference>
<feature type="binding site" evidence="15">
    <location>
        <position position="454"/>
    </location>
    <ligand>
        <name>Mg(2+)</name>
        <dbReference type="ChEBI" id="CHEBI:18420"/>
        <note>shared with alpha subunit</note>
    </ligand>
</feature>
<feature type="binding site" evidence="15">
    <location>
        <position position="464"/>
    </location>
    <ligand>
        <name>Mg(2+)</name>
        <dbReference type="ChEBI" id="CHEBI:18420"/>
        <note>shared with alpha subunit</note>
    </ligand>
</feature>
<dbReference type="SUPFAM" id="SSF56037">
    <property type="entry name" value="PheT/TilS domain"/>
    <property type="match status" value="1"/>
</dbReference>
<organism evidence="20 21">
    <name type="scientific">Litorivita pollutaquae</name>
    <dbReference type="NCBI Taxonomy" id="2200892"/>
    <lineage>
        <taxon>Bacteria</taxon>
        <taxon>Pseudomonadati</taxon>
        <taxon>Pseudomonadota</taxon>
        <taxon>Alphaproteobacteria</taxon>
        <taxon>Rhodobacterales</taxon>
        <taxon>Paracoccaceae</taxon>
        <taxon>Litorivita</taxon>
    </lineage>
</organism>
<feature type="binding site" evidence="15">
    <location>
        <position position="463"/>
    </location>
    <ligand>
        <name>Mg(2+)</name>
        <dbReference type="ChEBI" id="CHEBI:18420"/>
        <note>shared with alpha subunit</note>
    </ligand>
</feature>
<keyword evidence="4 15" id="KW-0963">Cytoplasm</keyword>
<dbReference type="EC" id="6.1.1.20" evidence="15"/>
<name>A0A2V4MST9_9RHOB</name>
<evidence type="ECO:0000256" key="3">
    <source>
        <dbReference type="ARBA" id="ARBA00011209"/>
    </source>
</evidence>
<protein>
    <recommendedName>
        <fullName evidence="15">Phenylalanine--tRNA ligase beta subunit</fullName>
        <ecNumber evidence="15">6.1.1.20</ecNumber>
    </recommendedName>
    <alternativeName>
        <fullName evidence="15">Phenylalanyl-tRNA synthetase beta subunit</fullName>
        <shortName evidence="15">PheRS</shortName>
    </alternativeName>
</protein>
<evidence type="ECO:0000313" key="20">
    <source>
        <dbReference type="EMBL" id="PYC47248.1"/>
    </source>
</evidence>
<dbReference type="Gene3D" id="3.30.930.10">
    <property type="entry name" value="Bira Bifunctional Protein, Domain 2"/>
    <property type="match status" value="1"/>
</dbReference>
<evidence type="ECO:0000256" key="15">
    <source>
        <dbReference type="HAMAP-Rule" id="MF_00283"/>
    </source>
</evidence>